<evidence type="ECO:0000256" key="1">
    <source>
        <dbReference type="ARBA" id="ARBA00007553"/>
    </source>
</evidence>
<dbReference type="EMBL" id="MASW01000002">
    <property type="protein sequence ID" value="PXY27442.1"/>
    <property type="molecule type" value="Genomic_DNA"/>
</dbReference>
<comment type="similarity">
    <text evidence="1">Belongs to the N-acetylmuramoyl-L-alanine amidase 2 family.</text>
</comment>
<name>A0A2V4AZY9_9PSEU</name>
<gene>
    <name evidence="4" type="ORF">BAY60_13490</name>
</gene>
<organism evidence="4 5">
    <name type="scientific">Prauserella muralis</name>
    <dbReference type="NCBI Taxonomy" id="588067"/>
    <lineage>
        <taxon>Bacteria</taxon>
        <taxon>Bacillati</taxon>
        <taxon>Actinomycetota</taxon>
        <taxon>Actinomycetes</taxon>
        <taxon>Pseudonocardiales</taxon>
        <taxon>Pseudonocardiaceae</taxon>
        <taxon>Prauserella</taxon>
    </lineage>
</organism>
<dbReference type="InterPro" id="IPR006619">
    <property type="entry name" value="PGRP_domain_met/bac"/>
</dbReference>
<evidence type="ECO:0000259" key="2">
    <source>
        <dbReference type="SMART" id="SM00644"/>
    </source>
</evidence>
<dbReference type="PANTHER" id="PTHR11022">
    <property type="entry name" value="PEPTIDOGLYCAN RECOGNITION PROTEIN"/>
    <property type="match status" value="1"/>
</dbReference>
<sequence>MIVSASRVDRTTLADQVRRARVEWPFVDAVEVDHGLPVGLLYAVGSRETNLRNVRGDGGHGWGVWQRDDRYWPVGPAYLADVRRQAVDAASLLAANRRALGGWPAAVAAYNAGPSRVRQALAEGRGVDYYTTGRDYSADVLARRSIIETLGETTVQIIPRARWGARHDNGFTAAPLPAEEVWLHHSVTLAPDIQWIDADRDGVDDDEERAMRTLEGIGEDRFGGGISYTFLIPPSGRIYEGHGVGRQGSHTGGRNDRARAICFIGNYETHRPTQAQIAAAAWLLRHGKAQGWWRHARLNGGHRDLKATACPGQHAYAAIPAINKLAAQPGGGGAAPGGGSTVSKADVVDGLEQYFERERHEPTQRGDQPDMNLRGSIIHTHEYALGAYQNSGAIRQEMAGLRAALDKLADAVAAGGGSSAAELKQAVADAIRENIVQVDVTVAGGSEEV</sequence>
<dbReference type="GO" id="GO:0008270">
    <property type="term" value="F:zinc ion binding"/>
    <property type="evidence" value="ECO:0007669"/>
    <property type="project" value="InterPro"/>
</dbReference>
<dbReference type="InterPro" id="IPR015510">
    <property type="entry name" value="PGRP"/>
</dbReference>
<dbReference type="InterPro" id="IPR023346">
    <property type="entry name" value="Lysozyme-like_dom_sf"/>
</dbReference>
<dbReference type="GO" id="GO:0008745">
    <property type="term" value="F:N-acetylmuramoyl-L-alanine amidase activity"/>
    <property type="evidence" value="ECO:0007669"/>
    <property type="project" value="InterPro"/>
</dbReference>
<proteinExistence type="inferred from homology"/>
<feature type="domain" description="Peptidoglycan recognition protein family" evidence="3">
    <location>
        <begin position="155"/>
        <end position="306"/>
    </location>
</feature>
<evidence type="ECO:0000313" key="5">
    <source>
        <dbReference type="Proteomes" id="UP000249915"/>
    </source>
</evidence>
<dbReference type="GO" id="GO:0009253">
    <property type="term" value="P:peptidoglycan catabolic process"/>
    <property type="evidence" value="ECO:0007669"/>
    <property type="project" value="InterPro"/>
</dbReference>
<dbReference type="CDD" id="cd06583">
    <property type="entry name" value="PGRP"/>
    <property type="match status" value="1"/>
</dbReference>
<dbReference type="AlphaFoldDB" id="A0A2V4AZY9"/>
<dbReference type="PANTHER" id="PTHR11022:SF41">
    <property type="entry name" value="PEPTIDOGLYCAN-RECOGNITION PROTEIN LC-RELATED"/>
    <property type="match status" value="1"/>
</dbReference>
<accession>A0A2V4AZY9</accession>
<comment type="caution">
    <text evidence="4">The sequence shown here is derived from an EMBL/GenBank/DDBJ whole genome shotgun (WGS) entry which is preliminary data.</text>
</comment>
<dbReference type="RefSeq" id="WP_245992499.1">
    <property type="nucleotide sequence ID" value="NZ_MASW01000002.1"/>
</dbReference>
<reference evidence="4 5" key="1">
    <citation type="submission" date="2016-07" db="EMBL/GenBank/DDBJ databases">
        <title>Draft genome sequence of Prauserella muralis DSM 45305, isolated from a mould-covered wall in an indoor environment.</title>
        <authorList>
            <person name="Ruckert C."/>
            <person name="Albersmeier A."/>
            <person name="Jiang C.-L."/>
            <person name="Jiang Y."/>
            <person name="Kalinowski J."/>
            <person name="Schneider O."/>
            <person name="Winkler A."/>
            <person name="Zotchev S.B."/>
        </authorList>
    </citation>
    <scope>NUCLEOTIDE SEQUENCE [LARGE SCALE GENOMIC DNA]</scope>
    <source>
        <strain evidence="4 5">DSM 45305</strain>
    </source>
</reference>
<dbReference type="SMART" id="SM00644">
    <property type="entry name" value="Ami_2"/>
    <property type="match status" value="1"/>
</dbReference>
<protein>
    <recommendedName>
        <fullName evidence="6">N-acetylmuramoyl-L-alanine amidase</fullName>
    </recommendedName>
</protein>
<keyword evidence="5" id="KW-1185">Reference proteome</keyword>
<dbReference type="SMART" id="SM00701">
    <property type="entry name" value="PGRP"/>
    <property type="match status" value="1"/>
</dbReference>
<dbReference type="InterPro" id="IPR036505">
    <property type="entry name" value="Amidase/PGRP_sf"/>
</dbReference>
<evidence type="ECO:0008006" key="6">
    <source>
        <dbReference type="Google" id="ProtNLM"/>
    </source>
</evidence>
<dbReference type="SUPFAM" id="SSF53955">
    <property type="entry name" value="Lysozyme-like"/>
    <property type="match status" value="1"/>
</dbReference>
<dbReference type="SUPFAM" id="SSF55846">
    <property type="entry name" value="N-acetylmuramoyl-L-alanine amidase-like"/>
    <property type="match status" value="1"/>
</dbReference>
<dbReference type="Proteomes" id="UP000249915">
    <property type="component" value="Unassembled WGS sequence"/>
</dbReference>
<dbReference type="Gene3D" id="1.10.530.10">
    <property type="match status" value="1"/>
</dbReference>
<feature type="domain" description="N-acetylmuramoyl-L-alanine amidase" evidence="2">
    <location>
        <begin position="168"/>
        <end position="312"/>
    </location>
</feature>
<evidence type="ECO:0000313" key="4">
    <source>
        <dbReference type="EMBL" id="PXY27442.1"/>
    </source>
</evidence>
<dbReference type="Gene3D" id="3.40.80.10">
    <property type="entry name" value="Peptidoglycan recognition protein-like"/>
    <property type="match status" value="1"/>
</dbReference>
<evidence type="ECO:0000259" key="3">
    <source>
        <dbReference type="SMART" id="SM00701"/>
    </source>
</evidence>
<dbReference type="InterPro" id="IPR002502">
    <property type="entry name" value="Amidase_domain"/>
</dbReference>
<dbReference type="Pfam" id="PF01510">
    <property type="entry name" value="Amidase_2"/>
    <property type="match status" value="1"/>
</dbReference>